<evidence type="ECO:0000256" key="1">
    <source>
        <dbReference type="SAM" id="Phobius"/>
    </source>
</evidence>
<comment type="caution">
    <text evidence="2">The sequence shown here is derived from an EMBL/GenBank/DDBJ whole genome shotgun (WGS) entry which is preliminary data.</text>
</comment>
<dbReference type="Proteomes" id="UP000019202">
    <property type="component" value="Unassembled WGS sequence"/>
</dbReference>
<keyword evidence="1" id="KW-1133">Transmembrane helix</keyword>
<reference evidence="2" key="1">
    <citation type="submission" date="2013-11" db="EMBL/GenBank/DDBJ databases">
        <title>Draft genome sequence and annotation of the entomopathogenic bacteria, Xenorhabdus cabanillasi strain JM26 and Xenorhabdus szentirmai strain DSM 16338.</title>
        <authorList>
            <person name="Gualtieri M."/>
            <person name="Ogier J.C."/>
            <person name="Pages S."/>
            <person name="Givaudan A."/>
            <person name="Gaudriault S."/>
        </authorList>
    </citation>
    <scope>NUCLEOTIDE SEQUENCE [LARGE SCALE GENOMIC DNA]</scope>
    <source>
        <strain evidence="2">DSM 16338</strain>
    </source>
</reference>
<evidence type="ECO:0000313" key="2">
    <source>
        <dbReference type="EMBL" id="CDL85667.1"/>
    </source>
</evidence>
<name>W1J4H8_9GAMM</name>
<feature type="transmembrane region" description="Helical" evidence="1">
    <location>
        <begin position="12"/>
        <end position="32"/>
    </location>
</feature>
<proteinExistence type="predicted"/>
<sequence length="54" mass="6565">MNHCHSFMLARLFNQITSLSYIVILLILIYMLEKRPFKIELSHRDDRVKLIMMK</sequence>
<protein>
    <submittedName>
        <fullName evidence="2">Uncharacterized protein</fullName>
    </submittedName>
</protein>
<gene>
    <name evidence="2" type="ORF">XSR1_90013</name>
</gene>
<dbReference type="AlphaFoldDB" id="W1J4H8"/>
<evidence type="ECO:0000313" key="3">
    <source>
        <dbReference type="Proteomes" id="UP000019202"/>
    </source>
</evidence>
<dbReference type="EMBL" id="CBXF010000154">
    <property type="protein sequence ID" value="CDL85667.1"/>
    <property type="molecule type" value="Genomic_DNA"/>
</dbReference>
<organism evidence="2 3">
    <name type="scientific">Xenorhabdus szentirmaii DSM 16338</name>
    <dbReference type="NCBI Taxonomy" id="1427518"/>
    <lineage>
        <taxon>Bacteria</taxon>
        <taxon>Pseudomonadati</taxon>
        <taxon>Pseudomonadota</taxon>
        <taxon>Gammaproteobacteria</taxon>
        <taxon>Enterobacterales</taxon>
        <taxon>Morganellaceae</taxon>
        <taxon>Xenorhabdus</taxon>
    </lineage>
</organism>
<accession>W1J4H8</accession>
<keyword evidence="3" id="KW-1185">Reference proteome</keyword>
<keyword evidence="1" id="KW-0812">Transmembrane</keyword>
<keyword evidence="1" id="KW-0472">Membrane</keyword>
<dbReference type="STRING" id="1427518.XSR1_90013"/>